<evidence type="ECO:0000313" key="2">
    <source>
        <dbReference type="EMBL" id="CAB4139487.1"/>
    </source>
</evidence>
<dbReference type="EMBL" id="LR796359">
    <property type="protein sequence ID" value="CAB4139487.1"/>
    <property type="molecule type" value="Genomic_DNA"/>
</dbReference>
<evidence type="ECO:0000256" key="1">
    <source>
        <dbReference type="SAM" id="Coils"/>
    </source>
</evidence>
<protein>
    <submittedName>
        <fullName evidence="2">Uncharacterized protein</fullName>
    </submittedName>
</protein>
<keyword evidence="1" id="KW-0175">Coiled coil</keyword>
<organism evidence="2">
    <name type="scientific">uncultured Caudovirales phage</name>
    <dbReference type="NCBI Taxonomy" id="2100421"/>
    <lineage>
        <taxon>Viruses</taxon>
        <taxon>Duplodnaviria</taxon>
        <taxon>Heunggongvirae</taxon>
        <taxon>Uroviricota</taxon>
        <taxon>Caudoviricetes</taxon>
        <taxon>Peduoviridae</taxon>
        <taxon>Maltschvirus</taxon>
        <taxon>Maltschvirus maltsch</taxon>
    </lineage>
</organism>
<gene>
    <name evidence="2" type="ORF">UFOVP336_50</name>
</gene>
<name>A0A6J5M2A0_9CAUD</name>
<sequence>MDFDYIEPEIDIYEVPEGNAYAALPVPNNTLTLLAGAAEGNYEEVARSISNQGAAYVAAQAAIKERQEEIELLWEASRVKAQQGDTRAVEEGVRQIQELKMADPQASQIDNVTVLARAQLERMLAVGKRRNIPPEEMIREIELYANNLKIKSTMETLIQAMPQRGGLAQFAQDVTQITTAEDWAILSPTVNLFVEEWGFSGPRALTKAGATENILALMRQLPATEIPKFLTALADKVTAAVGGKDARRLFEQLNSLVVDSPVAEGAFGVLDVLGLTALAKGGLKALWRGANTLKVAKEVGQEKAVIDDLISKLTADKSILGATKAESVEAGIAGSVLSDLRTLSPQVHQELEKRTESLLESLRNTLYTGGATSDEIAATVARLEATYAKEVNPSIVDSARVVANADQGIVSVDVLYGRHDGKLFNTAEEALDYWKSRKAGTLEAVRLNGSADEIAAEITRLEEQAKNLSVELAATKEVPDVVAAESKMALATTDEAKTTALKELEEVQKVKYGQEQKAEQLSEAIANLSLKQEQLNAVGLDKWAVRQKVDFPVFTDDLSKMSVDELDRINRTLGVANPRFLSTRSLFQGAVSSMYKTTRMRELFKDFVETSFNPLSTHQKEKVDEALIATDKLKRNLQPLELEAMGLRAKEQEAYYAYRTMRDIQWMLKNEAARKDLVAKGNKFLKVSYDDVTFEGPGKIVSLDAFMGKRFYDVENKKFVTVTPENLRELQTRQVLPMEYAQGQSVVGVKSEITKVLAPVNSTTQGDIRQVVGKVDGSFSRVYTEDYWIKLEGKGLIDDEEINISKAFRTAATEKDAKEYVKGFTELKALRASGKVVSAEDVTAALKGFEKDAKALADRFNDGDFDKFTIKQNYTRMEDNFIRDVVGTGGGDLTQGRVFWSKRGEEGIKSITTGGTAAETLAPLKSLEAELSNTSNYVATNEWRRNSIQKWFNTFGDILNVRGIRMSSAEDAFFDSVNKMKHGHMGGDARESQMLATRDFILNQMGVLSAQEKATRAIVNKATSFVDGFIDAQKHPALAHVGHFLRRSNVVEWTKSVSSHLMLGAFNIGQLVVQSSGMALAASMHPKHGLKAAMSIRPILVAMSSDNPSVWQKVFKTGNVAKDTGMTLTEFQEVAKAIRKTGLLDNIGASSLYTAEDGALSIYGNKGVEKFKQASMMFFNKGEEINRVAGFEVARRQWIELNPGKKWNSDGALEEILAKADDFTTNMTRATEGSYQKGIVGIPFQFLQHSIKFGANVVGGILGRGPLTQREAYSLIAGSVVLFGLPETVEANLGDYLNGLPPEAKQYITQGLIAGVVSTVGETLTGERTNIALGSRLGQLDFYDNLFFGAVDMLSGEFTKAGQALLGPTGSTLNNLWEIKNIAGDFFGQDEKSLGSFVRTINDMGAQMVSSWKAADKAYWAYHANMTLYNKRGDPVAKLTTPEWVFQALSFQSTEANESNLVFKNNQSYQRFIKKVSDEYIRLRGQAHEAYLAGNLEDRDAKLRQMNALVFPLPEGDKQKIWQAVKQRTTYGTVGEEAILKWGTNLTSHKNRLMVTNPYEGSDGN</sequence>
<proteinExistence type="predicted"/>
<accession>A0A6J5M2A0</accession>
<feature type="coiled-coil region" evidence="1">
    <location>
        <begin position="444"/>
        <end position="478"/>
    </location>
</feature>
<reference evidence="2" key="1">
    <citation type="submission" date="2020-04" db="EMBL/GenBank/DDBJ databases">
        <authorList>
            <person name="Chiriac C."/>
            <person name="Salcher M."/>
            <person name="Ghai R."/>
            <person name="Kavagutti S V."/>
        </authorList>
    </citation>
    <scope>NUCLEOTIDE SEQUENCE</scope>
</reference>